<dbReference type="PANTHER" id="PTHR34821">
    <property type="entry name" value="INNER MEMBRANE PROTEIN YDCZ"/>
    <property type="match status" value="1"/>
</dbReference>
<dbReference type="EMBL" id="FOLO01000104">
    <property type="protein sequence ID" value="SFD76581.1"/>
    <property type="molecule type" value="Genomic_DNA"/>
</dbReference>
<dbReference type="Proteomes" id="UP000198862">
    <property type="component" value="Unassembled WGS sequence"/>
</dbReference>
<dbReference type="RefSeq" id="WP_091991932.1">
    <property type="nucleotide sequence ID" value="NZ_FOLO01000104.1"/>
</dbReference>
<protein>
    <submittedName>
        <fullName evidence="2">Transporter family-2 protein</fullName>
    </submittedName>
</protein>
<dbReference type="PANTHER" id="PTHR34821:SF2">
    <property type="entry name" value="INNER MEMBRANE PROTEIN YDCZ"/>
    <property type="match status" value="1"/>
</dbReference>
<reference evidence="2 3" key="1">
    <citation type="submission" date="2016-10" db="EMBL/GenBank/DDBJ databases">
        <authorList>
            <person name="de Groot N.N."/>
        </authorList>
    </citation>
    <scope>NUCLEOTIDE SEQUENCE [LARGE SCALE GENOMIC DNA]</scope>
    <source>
        <strain evidence="2 3">DSM 6059</strain>
    </source>
</reference>
<feature type="transmembrane region" description="Helical" evidence="1">
    <location>
        <begin position="75"/>
        <end position="93"/>
    </location>
</feature>
<keyword evidence="1" id="KW-0472">Membrane</keyword>
<dbReference type="Pfam" id="PF04657">
    <property type="entry name" value="DMT_YdcZ"/>
    <property type="match status" value="1"/>
</dbReference>
<dbReference type="GO" id="GO:0005886">
    <property type="term" value="C:plasma membrane"/>
    <property type="evidence" value="ECO:0007669"/>
    <property type="project" value="TreeGrafter"/>
</dbReference>
<keyword evidence="3" id="KW-1185">Reference proteome</keyword>
<dbReference type="AlphaFoldDB" id="A0A1I1V0L8"/>
<keyword evidence="1" id="KW-1133">Transmembrane helix</keyword>
<feature type="transmembrane region" description="Helical" evidence="1">
    <location>
        <begin position="132"/>
        <end position="149"/>
    </location>
</feature>
<feature type="transmembrane region" description="Helical" evidence="1">
    <location>
        <begin position="99"/>
        <end position="120"/>
    </location>
</feature>
<accession>A0A1I1V0L8</accession>
<sequence length="152" mass="16464">MSILQHPIFYALLMCIAGLGIPIMAALNGELATKLNSPALATTILFTVACLLSVGYLLVSGGIPKAPIQKPIPMFFYFGGFFVIFYIITITWVAPKFGIGNAISFVLLGQLISMVLIDHFGLFGAPQHIMSIKRLVGLAFMAIGVYLTVRRI</sequence>
<evidence type="ECO:0000313" key="3">
    <source>
        <dbReference type="Proteomes" id="UP000198862"/>
    </source>
</evidence>
<dbReference type="STRING" id="1123010.SAMN02745724_05397"/>
<feature type="transmembrane region" description="Helical" evidence="1">
    <location>
        <begin position="39"/>
        <end position="63"/>
    </location>
</feature>
<gene>
    <name evidence="2" type="ORF">SAMN02745724_05397</name>
</gene>
<keyword evidence="1" id="KW-0812">Transmembrane</keyword>
<dbReference type="OrthoDB" id="9097160at2"/>
<evidence type="ECO:0000313" key="2">
    <source>
        <dbReference type="EMBL" id="SFD76581.1"/>
    </source>
</evidence>
<proteinExistence type="predicted"/>
<feature type="transmembrane region" description="Helical" evidence="1">
    <location>
        <begin position="7"/>
        <end position="27"/>
    </location>
</feature>
<evidence type="ECO:0000256" key="1">
    <source>
        <dbReference type="SAM" id="Phobius"/>
    </source>
</evidence>
<organism evidence="2 3">
    <name type="scientific">Pseudoalteromonas denitrificans DSM 6059</name>
    <dbReference type="NCBI Taxonomy" id="1123010"/>
    <lineage>
        <taxon>Bacteria</taxon>
        <taxon>Pseudomonadati</taxon>
        <taxon>Pseudomonadota</taxon>
        <taxon>Gammaproteobacteria</taxon>
        <taxon>Alteromonadales</taxon>
        <taxon>Pseudoalteromonadaceae</taxon>
        <taxon>Pseudoalteromonas</taxon>
    </lineage>
</organism>
<dbReference type="InterPro" id="IPR006750">
    <property type="entry name" value="YdcZ"/>
</dbReference>
<name>A0A1I1V0L8_9GAMM</name>